<keyword evidence="1" id="KW-0812">Transmembrane</keyword>
<feature type="transmembrane region" description="Helical" evidence="1">
    <location>
        <begin position="31"/>
        <end position="52"/>
    </location>
</feature>
<comment type="caution">
    <text evidence="2">The sequence shown here is derived from an EMBL/GenBank/DDBJ whole genome shotgun (WGS) entry which is preliminary data.</text>
</comment>
<name>A0A2H0UKP1_9BACT</name>
<dbReference type="EMBL" id="PFBD01000022">
    <property type="protein sequence ID" value="PIR86973.1"/>
    <property type="molecule type" value="Genomic_DNA"/>
</dbReference>
<reference evidence="3" key="1">
    <citation type="submission" date="2017-09" db="EMBL/GenBank/DDBJ databases">
        <title>Depth-based differentiation of microbial function through sediment-hosted aquifers and enrichment of novel symbionts in the deep terrestrial subsurface.</title>
        <authorList>
            <person name="Probst A.J."/>
            <person name="Ladd B."/>
            <person name="Jarett J.K."/>
            <person name="Geller-Mcgrath D.E."/>
            <person name="Sieber C.M.K."/>
            <person name="Emerson J.B."/>
            <person name="Anantharaman K."/>
            <person name="Thomas B.C."/>
            <person name="Malmstrom R."/>
            <person name="Stieglmeier M."/>
            <person name="Klingl A."/>
            <person name="Woyke T."/>
            <person name="Ryan C.M."/>
            <person name="Banfield J.F."/>
        </authorList>
    </citation>
    <scope>NUCLEOTIDE SEQUENCE [LARGE SCALE GENOMIC DNA]</scope>
</reference>
<protein>
    <recommendedName>
        <fullName evidence="4">DUF485 domain-containing protein</fullName>
    </recommendedName>
</protein>
<evidence type="ECO:0000256" key="1">
    <source>
        <dbReference type="SAM" id="Phobius"/>
    </source>
</evidence>
<evidence type="ECO:0000313" key="2">
    <source>
        <dbReference type="EMBL" id="PIR86973.1"/>
    </source>
</evidence>
<keyword evidence="1" id="KW-1133">Transmembrane helix</keyword>
<feature type="transmembrane region" description="Helical" evidence="1">
    <location>
        <begin position="64"/>
        <end position="86"/>
    </location>
</feature>
<dbReference type="Proteomes" id="UP000229526">
    <property type="component" value="Unassembled WGS sequence"/>
</dbReference>
<sequence length="108" mass="12572">MRILFMDEKSKNQGKTLAELKAKREWYVNRLFFLMIEFLVIFGLPALGAYFLGKHLDSQAGGGYFWTASTAITAFILSWLVVIYRLRMIMRQLKQMDSEIEAVKKQSI</sequence>
<dbReference type="AlphaFoldDB" id="A0A2H0UKP1"/>
<accession>A0A2H0UKP1</accession>
<proteinExistence type="predicted"/>
<keyword evidence="1" id="KW-0472">Membrane</keyword>
<organism evidence="2 3">
    <name type="scientific">Candidatus Harrisonbacteria bacterium CG10_big_fil_rev_8_21_14_0_10_49_15</name>
    <dbReference type="NCBI Taxonomy" id="1974587"/>
    <lineage>
        <taxon>Bacteria</taxon>
        <taxon>Candidatus Harrisoniibacteriota</taxon>
    </lineage>
</organism>
<evidence type="ECO:0000313" key="3">
    <source>
        <dbReference type="Proteomes" id="UP000229526"/>
    </source>
</evidence>
<gene>
    <name evidence="2" type="ORF">COU11_03080</name>
</gene>
<evidence type="ECO:0008006" key="4">
    <source>
        <dbReference type="Google" id="ProtNLM"/>
    </source>
</evidence>